<feature type="domain" description="RING-type" evidence="7">
    <location>
        <begin position="124"/>
        <end position="166"/>
    </location>
</feature>
<keyword evidence="8" id="KW-1185">Reference proteome</keyword>
<evidence type="ECO:0000256" key="5">
    <source>
        <dbReference type="SAM" id="MobiDB-lite"/>
    </source>
</evidence>
<sequence length="221" mass="23031">MTRSLRILLSTVTTANSTATTSSPPAKHSSPAAEPPQSVAVESDFVVILAALLCALICVVGLIAVARCAWLRRGTSGNGRVPGQRSPNKGLKKKIVQSLPKYTYDSSSSTTGAGNGIGAVTGDCAICLAEYADGDEIRVLPQCGHGFHVQCIDTWLGSHSSCPSCRQILVVARCQKCGEFPAMNVSGAAQVPTPAETQVKQTRSDRRAAAAAVPSSSYFLP</sequence>
<feature type="region of interest" description="Disordered" evidence="5">
    <location>
        <begin position="15"/>
        <end position="35"/>
    </location>
</feature>
<dbReference type="Gene3D" id="3.30.40.10">
    <property type="entry name" value="Zinc/RING finger domain, C3HC4 (zinc finger)"/>
    <property type="match status" value="1"/>
</dbReference>
<organism evidence="8 9">
    <name type="scientific">Coffea arabica</name>
    <name type="common">Arabian coffee</name>
    <dbReference type="NCBI Taxonomy" id="13443"/>
    <lineage>
        <taxon>Eukaryota</taxon>
        <taxon>Viridiplantae</taxon>
        <taxon>Streptophyta</taxon>
        <taxon>Embryophyta</taxon>
        <taxon>Tracheophyta</taxon>
        <taxon>Spermatophyta</taxon>
        <taxon>Magnoliopsida</taxon>
        <taxon>eudicotyledons</taxon>
        <taxon>Gunneridae</taxon>
        <taxon>Pentapetalae</taxon>
        <taxon>asterids</taxon>
        <taxon>lamiids</taxon>
        <taxon>Gentianales</taxon>
        <taxon>Rubiaceae</taxon>
        <taxon>Ixoroideae</taxon>
        <taxon>Gardenieae complex</taxon>
        <taxon>Bertiereae - Coffeeae clade</taxon>
        <taxon>Coffeeae</taxon>
        <taxon>Coffea</taxon>
    </lineage>
</organism>
<protein>
    <submittedName>
        <fullName evidence="9">RING-H2 finger protein ATL80-like</fullName>
    </submittedName>
</protein>
<feature type="transmembrane region" description="Helical" evidence="6">
    <location>
        <begin position="46"/>
        <end position="70"/>
    </location>
</feature>
<dbReference type="PANTHER" id="PTHR45798:SF94">
    <property type="entry name" value="E3 UBIQUITIN-PROTEIN LIGASE ATL44-RELATED"/>
    <property type="match status" value="1"/>
</dbReference>
<evidence type="ECO:0000313" key="8">
    <source>
        <dbReference type="Proteomes" id="UP001652660"/>
    </source>
</evidence>
<keyword evidence="1" id="KW-0479">Metal-binding</keyword>
<dbReference type="GeneID" id="113702476"/>
<keyword evidence="3" id="KW-0862">Zinc</keyword>
<dbReference type="SMART" id="SM01197">
    <property type="entry name" value="FANCL_C"/>
    <property type="match status" value="1"/>
</dbReference>
<gene>
    <name evidence="9" type="primary">LOC113702476</name>
</gene>
<dbReference type="SMART" id="SM00184">
    <property type="entry name" value="RING"/>
    <property type="match status" value="1"/>
</dbReference>
<dbReference type="PANTHER" id="PTHR45798">
    <property type="entry name" value="RING-H2 FINGER PROTEIN ATL61-RELATED-RELATED"/>
    <property type="match status" value="1"/>
</dbReference>
<evidence type="ECO:0000256" key="1">
    <source>
        <dbReference type="ARBA" id="ARBA00022723"/>
    </source>
</evidence>
<keyword evidence="6" id="KW-1133">Transmembrane helix</keyword>
<feature type="region of interest" description="Disordered" evidence="5">
    <location>
        <begin position="189"/>
        <end position="221"/>
    </location>
</feature>
<dbReference type="CDD" id="cd16461">
    <property type="entry name" value="RING-H2_EL5-like"/>
    <property type="match status" value="1"/>
</dbReference>
<dbReference type="AlphaFoldDB" id="A0A6P6TN82"/>
<dbReference type="Pfam" id="PF13639">
    <property type="entry name" value="zf-RING_2"/>
    <property type="match status" value="1"/>
</dbReference>
<dbReference type="SUPFAM" id="SSF57850">
    <property type="entry name" value="RING/U-box"/>
    <property type="match status" value="1"/>
</dbReference>
<keyword evidence="2 4" id="KW-0863">Zinc-finger</keyword>
<reference evidence="9" key="2">
    <citation type="submission" date="2025-08" db="UniProtKB">
        <authorList>
            <consortium name="RefSeq"/>
        </authorList>
    </citation>
    <scope>IDENTIFICATION</scope>
    <source>
        <tissue evidence="9">Leaves</tissue>
    </source>
</reference>
<evidence type="ECO:0000256" key="6">
    <source>
        <dbReference type="SAM" id="Phobius"/>
    </source>
</evidence>
<evidence type="ECO:0000256" key="3">
    <source>
        <dbReference type="ARBA" id="ARBA00022833"/>
    </source>
</evidence>
<dbReference type="InterPro" id="IPR001841">
    <property type="entry name" value="Znf_RING"/>
</dbReference>
<dbReference type="InterPro" id="IPR052788">
    <property type="entry name" value="RING-type_E3_ligase_ATL"/>
</dbReference>
<dbReference type="Proteomes" id="UP001652660">
    <property type="component" value="Chromosome 7e"/>
</dbReference>
<accession>A0A6P6TN82</accession>
<name>A0A6P6TN82_COFAR</name>
<dbReference type="OrthoDB" id="8062037at2759"/>
<proteinExistence type="predicted"/>
<evidence type="ECO:0000259" key="7">
    <source>
        <dbReference type="PROSITE" id="PS50089"/>
    </source>
</evidence>
<keyword evidence="6" id="KW-0472">Membrane</keyword>
<dbReference type="PROSITE" id="PS50089">
    <property type="entry name" value="ZF_RING_2"/>
    <property type="match status" value="1"/>
</dbReference>
<dbReference type="InterPro" id="IPR013083">
    <property type="entry name" value="Znf_RING/FYVE/PHD"/>
</dbReference>
<dbReference type="GO" id="GO:0008270">
    <property type="term" value="F:zinc ion binding"/>
    <property type="evidence" value="ECO:0007669"/>
    <property type="project" value="UniProtKB-KW"/>
</dbReference>
<dbReference type="RefSeq" id="XP_027079510.1">
    <property type="nucleotide sequence ID" value="XM_027223709.2"/>
</dbReference>
<evidence type="ECO:0000256" key="4">
    <source>
        <dbReference type="PROSITE-ProRule" id="PRU00175"/>
    </source>
</evidence>
<reference evidence="8" key="1">
    <citation type="journal article" date="2025" name="Foods">
        <title>Unveiling the Microbial Signatures of Arabica Coffee Cherries: Insights into Ripeness Specific Diversity, Functional Traits, and Implications for Quality and Safety.</title>
        <authorList>
            <consortium name="RefSeq"/>
            <person name="Tenea G.N."/>
            <person name="Cifuentes V."/>
            <person name="Reyes P."/>
            <person name="Cevallos-Vallejos M."/>
        </authorList>
    </citation>
    <scope>NUCLEOTIDE SEQUENCE [LARGE SCALE GENOMIC DNA]</scope>
</reference>
<evidence type="ECO:0000313" key="9">
    <source>
        <dbReference type="RefSeq" id="XP_027079510.1"/>
    </source>
</evidence>
<keyword evidence="6" id="KW-0812">Transmembrane</keyword>
<evidence type="ECO:0000256" key="2">
    <source>
        <dbReference type="ARBA" id="ARBA00022771"/>
    </source>
</evidence>